<dbReference type="EMBL" id="JACMSF010000065">
    <property type="protein sequence ID" value="MBC2907043.1"/>
    <property type="molecule type" value="Genomic_DNA"/>
</dbReference>
<dbReference type="CDD" id="cd00158">
    <property type="entry name" value="RHOD"/>
    <property type="match status" value="1"/>
</dbReference>
<feature type="domain" description="Rhodanese" evidence="2">
    <location>
        <begin position="16"/>
        <end position="107"/>
    </location>
</feature>
<gene>
    <name evidence="4" type="ORF">H4N64_37145</name>
</gene>
<protein>
    <submittedName>
        <fullName evidence="4">CBS domain-containing protein</fullName>
    </submittedName>
</protein>
<dbReference type="Gene3D" id="3.40.250.10">
    <property type="entry name" value="Rhodanese-like domain"/>
    <property type="match status" value="1"/>
</dbReference>
<dbReference type="Pfam" id="PF00581">
    <property type="entry name" value="Rhodanese"/>
    <property type="match status" value="1"/>
</dbReference>
<evidence type="ECO:0000313" key="4">
    <source>
        <dbReference type="EMBL" id="MBC2907043.1"/>
    </source>
</evidence>
<feature type="domain" description="CBS" evidence="3">
    <location>
        <begin position="177"/>
        <end position="233"/>
    </location>
</feature>
<dbReference type="SUPFAM" id="SSF54631">
    <property type="entry name" value="CBS-domain pair"/>
    <property type="match status" value="1"/>
</dbReference>
<dbReference type="InterPro" id="IPR001763">
    <property type="entry name" value="Rhodanese-like_dom"/>
</dbReference>
<comment type="caution">
    <text evidence="4">The sequence shown here is derived from an EMBL/GenBank/DDBJ whole genome shotgun (WGS) entry which is preliminary data.</text>
</comment>
<dbReference type="CDD" id="cd02205">
    <property type="entry name" value="CBS_pair_SF"/>
    <property type="match status" value="1"/>
</dbReference>
<accession>A0A7X1MDJ9</accession>
<organism evidence="4 5">
    <name type="scientific">Streptomyces cupreus</name>
    <dbReference type="NCBI Taxonomy" id="2759956"/>
    <lineage>
        <taxon>Bacteria</taxon>
        <taxon>Bacillati</taxon>
        <taxon>Actinomycetota</taxon>
        <taxon>Actinomycetes</taxon>
        <taxon>Kitasatosporales</taxon>
        <taxon>Streptomycetaceae</taxon>
        <taxon>Streptomyces</taxon>
    </lineage>
</organism>
<name>A0A7X1MDJ9_9ACTN</name>
<dbReference type="PROSITE" id="PS00380">
    <property type="entry name" value="RHODANESE_1"/>
    <property type="match status" value="1"/>
</dbReference>
<evidence type="ECO:0000256" key="1">
    <source>
        <dbReference type="PROSITE-ProRule" id="PRU00703"/>
    </source>
</evidence>
<keyword evidence="1" id="KW-0129">CBS domain</keyword>
<reference evidence="4 5" key="1">
    <citation type="submission" date="2020-08" db="EMBL/GenBank/DDBJ databases">
        <title>Streptomyces sp. PSKA01 genome sequencing and assembly.</title>
        <authorList>
            <person name="Mandal S."/>
            <person name="Maiti P.K."/>
            <person name="Das P."/>
        </authorList>
    </citation>
    <scope>NUCLEOTIDE SEQUENCE [LARGE SCALE GENOMIC DNA]</scope>
    <source>
        <strain evidence="4 5">PSKA01</strain>
    </source>
</reference>
<evidence type="ECO:0000313" key="5">
    <source>
        <dbReference type="Proteomes" id="UP000584670"/>
    </source>
</evidence>
<dbReference type="PROSITE" id="PS51371">
    <property type="entry name" value="CBS"/>
    <property type="match status" value="1"/>
</dbReference>
<dbReference type="InterPro" id="IPR050229">
    <property type="entry name" value="GlpE_sulfurtransferase"/>
</dbReference>
<dbReference type="PANTHER" id="PTHR43031:SF7">
    <property type="entry name" value="NITRIC OXIDE REDUCTASE FLRD-NAD(+) REDUCTASE"/>
    <property type="match status" value="1"/>
</dbReference>
<dbReference type="InterPro" id="IPR036873">
    <property type="entry name" value="Rhodanese-like_dom_sf"/>
</dbReference>
<dbReference type="GO" id="GO:0004792">
    <property type="term" value="F:thiosulfate-cyanide sulfurtransferase activity"/>
    <property type="evidence" value="ECO:0007669"/>
    <property type="project" value="InterPro"/>
</dbReference>
<dbReference type="AlphaFoldDB" id="A0A7X1MDJ9"/>
<evidence type="ECO:0000259" key="3">
    <source>
        <dbReference type="PROSITE" id="PS51371"/>
    </source>
</evidence>
<dbReference type="PANTHER" id="PTHR43031">
    <property type="entry name" value="FAD-DEPENDENT OXIDOREDUCTASE"/>
    <property type="match status" value="1"/>
</dbReference>
<dbReference type="InterPro" id="IPR046342">
    <property type="entry name" value="CBS_dom_sf"/>
</dbReference>
<dbReference type="PROSITE" id="PS50206">
    <property type="entry name" value="RHODANESE_3"/>
    <property type="match status" value="1"/>
</dbReference>
<proteinExistence type="predicted"/>
<dbReference type="InterPro" id="IPR000644">
    <property type="entry name" value="CBS_dom"/>
</dbReference>
<keyword evidence="5" id="KW-1185">Reference proteome</keyword>
<dbReference type="SMART" id="SM00450">
    <property type="entry name" value="RHOD"/>
    <property type="match status" value="1"/>
</dbReference>
<dbReference type="Pfam" id="PF00571">
    <property type="entry name" value="CBS"/>
    <property type="match status" value="2"/>
</dbReference>
<dbReference type="RefSeq" id="WP_186287008.1">
    <property type="nucleotide sequence ID" value="NZ_JACMSF010000065.1"/>
</dbReference>
<sequence>MPTRLMDRERVRRLAEEEQAQLVEVLPREEYDQAHLPGAVHLWLRDLDREARSRLDPDRPVVVYCWDWLCDMSPRAAARLEQLGFREVYDYVPGKVDWLAAGLPAEGPAARMLSAGDVARRQVVTCRADAPVGLVLDRLREAGQEVGVVVDDEQVVTGLLRHREAEAHPDGRVAQVMRPGPATVRANEPLGPLLERMAKARVRTVVVTTPEGRLLGLMNRTSGEQALQKHPAMAA</sequence>
<dbReference type="InterPro" id="IPR001307">
    <property type="entry name" value="Thiosulphate_STrfase_CS"/>
</dbReference>
<dbReference type="Gene3D" id="3.10.580.10">
    <property type="entry name" value="CBS-domain"/>
    <property type="match status" value="1"/>
</dbReference>
<evidence type="ECO:0000259" key="2">
    <source>
        <dbReference type="PROSITE" id="PS50206"/>
    </source>
</evidence>
<dbReference type="Proteomes" id="UP000584670">
    <property type="component" value="Unassembled WGS sequence"/>
</dbReference>
<dbReference type="SUPFAM" id="SSF52821">
    <property type="entry name" value="Rhodanese/Cell cycle control phosphatase"/>
    <property type="match status" value="1"/>
</dbReference>